<feature type="compositionally biased region" description="Low complexity" evidence="1">
    <location>
        <begin position="11"/>
        <end position="26"/>
    </location>
</feature>
<organism evidence="2 3">
    <name type="scientific">Vitrella brassicaformis (strain CCMP3155)</name>
    <dbReference type="NCBI Taxonomy" id="1169540"/>
    <lineage>
        <taxon>Eukaryota</taxon>
        <taxon>Sar</taxon>
        <taxon>Alveolata</taxon>
        <taxon>Colpodellida</taxon>
        <taxon>Vitrellaceae</taxon>
        <taxon>Vitrella</taxon>
    </lineage>
</organism>
<reference evidence="2 3" key="1">
    <citation type="submission" date="2014-11" db="EMBL/GenBank/DDBJ databases">
        <authorList>
            <person name="Zhu J."/>
            <person name="Qi W."/>
            <person name="Song R."/>
        </authorList>
    </citation>
    <scope>NUCLEOTIDE SEQUENCE [LARGE SCALE GENOMIC DNA]</scope>
</reference>
<dbReference type="Proteomes" id="UP000041254">
    <property type="component" value="Unassembled WGS sequence"/>
</dbReference>
<keyword evidence="3" id="KW-1185">Reference proteome</keyword>
<proteinExistence type="predicted"/>
<accession>A0A0G4GLI5</accession>
<name>A0A0G4GLI5_VITBC</name>
<protein>
    <submittedName>
        <fullName evidence="2">Uncharacterized protein</fullName>
    </submittedName>
</protein>
<feature type="region of interest" description="Disordered" evidence="1">
    <location>
        <begin position="1"/>
        <end position="34"/>
    </location>
</feature>
<evidence type="ECO:0000256" key="1">
    <source>
        <dbReference type="SAM" id="MobiDB-lite"/>
    </source>
</evidence>
<dbReference type="VEuPathDB" id="CryptoDB:Vbra_18219"/>
<dbReference type="InParanoid" id="A0A0G4GLI5"/>
<feature type="compositionally biased region" description="Low complexity" evidence="1">
    <location>
        <begin position="91"/>
        <end position="101"/>
    </location>
</feature>
<evidence type="ECO:0000313" key="3">
    <source>
        <dbReference type="Proteomes" id="UP000041254"/>
    </source>
</evidence>
<feature type="compositionally biased region" description="Low complexity" evidence="1">
    <location>
        <begin position="108"/>
        <end position="125"/>
    </location>
</feature>
<feature type="region of interest" description="Disordered" evidence="1">
    <location>
        <begin position="49"/>
        <end position="125"/>
    </location>
</feature>
<evidence type="ECO:0000313" key="2">
    <source>
        <dbReference type="EMBL" id="CEM30938.1"/>
    </source>
</evidence>
<dbReference type="EMBL" id="CDMY01000708">
    <property type="protein sequence ID" value="CEM30938.1"/>
    <property type="molecule type" value="Genomic_DNA"/>
</dbReference>
<dbReference type="AlphaFoldDB" id="A0A0G4GLI5"/>
<feature type="compositionally biased region" description="Basic residues" evidence="1">
    <location>
        <begin position="55"/>
        <end position="69"/>
    </location>
</feature>
<gene>
    <name evidence="2" type="ORF">Vbra_18219</name>
</gene>
<sequence>MSVQEQPPAASGETRGPSTSPTSSPRHMNTFERMLSGIADALTFAGHVVLPPTPKHAKDKSKKYVRPPRRLPPVSTSLVLDDDEPSPPPVRATDARTVTRTGTKDAKTAAPAIADRRTTAATDVP</sequence>